<accession>A0A0S4JT42</accession>
<evidence type="ECO:0000256" key="4">
    <source>
        <dbReference type="ARBA" id="ARBA00022801"/>
    </source>
</evidence>
<feature type="chain" id="PRO_5006622734" evidence="7">
    <location>
        <begin position="22"/>
        <end position="640"/>
    </location>
</feature>
<keyword evidence="6" id="KW-0812">Transmembrane</keyword>
<dbReference type="VEuPathDB" id="TriTrypDB:BSAL_42745"/>
<evidence type="ECO:0000256" key="6">
    <source>
        <dbReference type="SAM" id="Phobius"/>
    </source>
</evidence>
<dbReference type="AlphaFoldDB" id="A0A0S4JT42"/>
<evidence type="ECO:0000313" key="9">
    <source>
        <dbReference type="Proteomes" id="UP000051952"/>
    </source>
</evidence>
<dbReference type="Proteomes" id="UP000051952">
    <property type="component" value="Unassembled WGS sequence"/>
</dbReference>
<keyword evidence="6" id="KW-1133">Transmembrane helix</keyword>
<dbReference type="InterPro" id="IPR029058">
    <property type="entry name" value="AB_hydrolase_fold"/>
</dbReference>
<evidence type="ECO:0000256" key="7">
    <source>
        <dbReference type="SAM" id="SignalP"/>
    </source>
</evidence>
<evidence type="ECO:0000256" key="3">
    <source>
        <dbReference type="ARBA" id="ARBA00022729"/>
    </source>
</evidence>
<keyword evidence="2" id="KW-0645">Protease</keyword>
<dbReference type="Gene3D" id="1.20.120.980">
    <property type="entry name" value="Serine carboxypeptidase S28, SKS domain"/>
    <property type="match status" value="1"/>
</dbReference>
<comment type="similarity">
    <text evidence="1">Belongs to the peptidase S28 family.</text>
</comment>
<dbReference type="InterPro" id="IPR008758">
    <property type="entry name" value="Peptidase_S28"/>
</dbReference>
<dbReference type="InterPro" id="IPR042269">
    <property type="entry name" value="Ser_carbopepase_S28_SKS"/>
</dbReference>
<proteinExistence type="inferred from homology"/>
<name>A0A0S4JT42_BODSA</name>
<dbReference type="PANTHER" id="PTHR11010">
    <property type="entry name" value="PROTEASE S28 PRO-X CARBOXYPEPTIDASE-RELATED"/>
    <property type="match status" value="1"/>
</dbReference>
<keyword evidence="5" id="KW-0325">Glycoprotein</keyword>
<keyword evidence="6" id="KW-0472">Membrane</keyword>
<evidence type="ECO:0000313" key="8">
    <source>
        <dbReference type="EMBL" id="CUG93411.1"/>
    </source>
</evidence>
<feature type="signal peptide" evidence="7">
    <location>
        <begin position="1"/>
        <end position="21"/>
    </location>
</feature>
<dbReference type="GO" id="GO:0008239">
    <property type="term" value="F:dipeptidyl-peptidase activity"/>
    <property type="evidence" value="ECO:0007669"/>
    <property type="project" value="TreeGrafter"/>
</dbReference>
<gene>
    <name evidence="8" type="ORF">BSAL_42745</name>
</gene>
<keyword evidence="3 7" id="KW-0732">Signal</keyword>
<feature type="transmembrane region" description="Helical" evidence="6">
    <location>
        <begin position="598"/>
        <end position="619"/>
    </location>
</feature>
<dbReference type="GO" id="GO:0070008">
    <property type="term" value="F:serine-type exopeptidase activity"/>
    <property type="evidence" value="ECO:0007669"/>
    <property type="project" value="InterPro"/>
</dbReference>
<dbReference type="Gene3D" id="3.40.50.1820">
    <property type="entry name" value="alpha/beta hydrolase"/>
    <property type="match status" value="1"/>
</dbReference>
<keyword evidence="4" id="KW-0378">Hydrolase</keyword>
<dbReference type="SUPFAM" id="SSF53474">
    <property type="entry name" value="alpha/beta-Hydrolases"/>
    <property type="match status" value="1"/>
</dbReference>
<sequence length="640" mass="70040">MCNYLLSTMCLALCVASITAAFSHPDLIAQRFRGGTVYRQAFEKHHQLMRDNSIYFNTTANTFQQLLNHSDANGPTFTQRYWIDHSAYNGSGLALLYINGEAPASSSPTGYGAQYGHSKGALMFTLENRYYGDSMPSPLTDFDSLSKYLSVDIALEDLRSFMTYAENSIIGKKMRWLIVGGSYSGALSAWFKQKYPNAVLAAWSSSGVVKAQFNFYDYDGHVGAVLPPVCREAIQNVLQIFEEMWDNTTLRPQLRAKFNIPDYFLKQDVSYMLADAAAGAVQYGMKWQLCDLIVPQNETDPLSQYNNMINFLWGVDFSSGCYYSTMCLANKSMSQFWPGAGYAWLYQTCSQMAYFQVGYSAGVRLADVSTDYFVQQCRGAFGPTIFPDVYAFNAKYGGLTPYASNVIALQGADDPWSTTGVRTSLGVNYPAVIADCEDCGHCGDLMTPSDTDPVSLQQQRVQIANYLDIWLSSQPSNYTMVLTGNFTFIRNDTVARDGILNAVQEDIRAAIDQSVIVTSVASGSLIVHFVLEINQLNSPIVNSNIATSAASSSWLSNTLVAFTSFGGSGGFEISSISPGNVPLPVAPAENAMCGTGCVVGIVIGTVAVVVLVVAVFNIVRKRRSAASDEPVNQERNTLLE</sequence>
<evidence type="ECO:0000256" key="1">
    <source>
        <dbReference type="ARBA" id="ARBA00011079"/>
    </source>
</evidence>
<evidence type="ECO:0000256" key="2">
    <source>
        <dbReference type="ARBA" id="ARBA00022670"/>
    </source>
</evidence>
<dbReference type="OrthoDB" id="1735038at2759"/>
<reference evidence="9" key="1">
    <citation type="submission" date="2015-09" db="EMBL/GenBank/DDBJ databases">
        <authorList>
            <consortium name="Pathogen Informatics"/>
        </authorList>
    </citation>
    <scope>NUCLEOTIDE SEQUENCE [LARGE SCALE GENOMIC DNA]</scope>
    <source>
        <strain evidence="9">Lake Konstanz</strain>
    </source>
</reference>
<protein>
    <submittedName>
        <fullName evidence="8">Serine carboxylase, putative</fullName>
    </submittedName>
</protein>
<dbReference type="EMBL" id="CYKH01002151">
    <property type="protein sequence ID" value="CUG93411.1"/>
    <property type="molecule type" value="Genomic_DNA"/>
</dbReference>
<dbReference type="Pfam" id="PF05577">
    <property type="entry name" value="Peptidase_S28"/>
    <property type="match status" value="1"/>
</dbReference>
<dbReference type="GO" id="GO:0006508">
    <property type="term" value="P:proteolysis"/>
    <property type="evidence" value="ECO:0007669"/>
    <property type="project" value="UniProtKB-KW"/>
</dbReference>
<evidence type="ECO:0000256" key="5">
    <source>
        <dbReference type="ARBA" id="ARBA00023180"/>
    </source>
</evidence>
<keyword evidence="9" id="KW-1185">Reference proteome</keyword>
<dbReference type="PANTHER" id="PTHR11010:SF11">
    <property type="entry name" value="THYMUS-SPECIFIC SERINE PROTEASE"/>
    <property type="match status" value="1"/>
</dbReference>
<organism evidence="8 9">
    <name type="scientific">Bodo saltans</name>
    <name type="common">Flagellated protozoan</name>
    <dbReference type="NCBI Taxonomy" id="75058"/>
    <lineage>
        <taxon>Eukaryota</taxon>
        <taxon>Discoba</taxon>
        <taxon>Euglenozoa</taxon>
        <taxon>Kinetoplastea</taxon>
        <taxon>Metakinetoplastina</taxon>
        <taxon>Eubodonida</taxon>
        <taxon>Bodonidae</taxon>
        <taxon>Bodo</taxon>
    </lineage>
</organism>